<dbReference type="AlphaFoldDB" id="A0A0D3I500"/>
<proteinExistence type="predicted"/>
<dbReference type="SUPFAM" id="SSF69340">
    <property type="entry name" value="C-terminal domain of adenylylcyclase associated protein"/>
    <property type="match status" value="1"/>
</dbReference>
<name>A0A0D3I500_EMIH1</name>
<evidence type="ECO:0000313" key="3">
    <source>
        <dbReference type="EnsemblProtists" id="EOD06335"/>
    </source>
</evidence>
<evidence type="ECO:0000256" key="1">
    <source>
        <dbReference type="SAM" id="MobiDB-lite"/>
    </source>
</evidence>
<protein>
    <recommendedName>
        <fullName evidence="2">Adenylate cyclase-associated CAP C-terminal domain-containing protein</fullName>
    </recommendedName>
</protein>
<dbReference type="HOGENOM" id="CLU_2390644_0_0_1"/>
<dbReference type="Proteomes" id="UP000013827">
    <property type="component" value="Unassembled WGS sequence"/>
</dbReference>
<evidence type="ECO:0000313" key="4">
    <source>
        <dbReference type="Proteomes" id="UP000013827"/>
    </source>
</evidence>
<feature type="region of interest" description="Disordered" evidence="1">
    <location>
        <begin position="33"/>
        <end position="57"/>
    </location>
</feature>
<reference evidence="3" key="2">
    <citation type="submission" date="2024-10" db="UniProtKB">
        <authorList>
            <consortium name="EnsemblProtists"/>
        </authorList>
    </citation>
    <scope>IDENTIFICATION</scope>
</reference>
<dbReference type="GO" id="GO:0007010">
    <property type="term" value="P:cytoskeleton organization"/>
    <property type="evidence" value="ECO:0007669"/>
    <property type="project" value="InterPro"/>
</dbReference>
<keyword evidence="4" id="KW-1185">Reference proteome</keyword>
<reference evidence="4" key="1">
    <citation type="journal article" date="2013" name="Nature">
        <title>Pan genome of the phytoplankton Emiliania underpins its global distribution.</title>
        <authorList>
            <person name="Read B.A."/>
            <person name="Kegel J."/>
            <person name="Klute M.J."/>
            <person name="Kuo A."/>
            <person name="Lefebvre S.C."/>
            <person name="Maumus F."/>
            <person name="Mayer C."/>
            <person name="Miller J."/>
            <person name="Monier A."/>
            <person name="Salamov A."/>
            <person name="Young J."/>
            <person name="Aguilar M."/>
            <person name="Claverie J.M."/>
            <person name="Frickenhaus S."/>
            <person name="Gonzalez K."/>
            <person name="Herman E.K."/>
            <person name="Lin Y.C."/>
            <person name="Napier J."/>
            <person name="Ogata H."/>
            <person name="Sarno A.F."/>
            <person name="Shmutz J."/>
            <person name="Schroeder D."/>
            <person name="de Vargas C."/>
            <person name="Verret F."/>
            <person name="von Dassow P."/>
            <person name="Valentin K."/>
            <person name="Van de Peer Y."/>
            <person name="Wheeler G."/>
            <person name="Dacks J.B."/>
            <person name="Delwiche C.F."/>
            <person name="Dyhrman S.T."/>
            <person name="Glockner G."/>
            <person name="John U."/>
            <person name="Richards T."/>
            <person name="Worden A.Z."/>
            <person name="Zhang X."/>
            <person name="Grigoriev I.V."/>
            <person name="Allen A.E."/>
            <person name="Bidle K."/>
            <person name="Borodovsky M."/>
            <person name="Bowler C."/>
            <person name="Brownlee C."/>
            <person name="Cock J.M."/>
            <person name="Elias M."/>
            <person name="Gladyshev V.N."/>
            <person name="Groth M."/>
            <person name="Guda C."/>
            <person name="Hadaegh A."/>
            <person name="Iglesias-Rodriguez M.D."/>
            <person name="Jenkins J."/>
            <person name="Jones B.M."/>
            <person name="Lawson T."/>
            <person name="Leese F."/>
            <person name="Lindquist E."/>
            <person name="Lobanov A."/>
            <person name="Lomsadze A."/>
            <person name="Malik S.B."/>
            <person name="Marsh M.E."/>
            <person name="Mackinder L."/>
            <person name="Mock T."/>
            <person name="Mueller-Roeber B."/>
            <person name="Pagarete A."/>
            <person name="Parker M."/>
            <person name="Probert I."/>
            <person name="Quesneville H."/>
            <person name="Raines C."/>
            <person name="Rensing S.A."/>
            <person name="Riano-Pachon D.M."/>
            <person name="Richier S."/>
            <person name="Rokitta S."/>
            <person name="Shiraiwa Y."/>
            <person name="Soanes D.M."/>
            <person name="van der Giezen M."/>
            <person name="Wahlund T.M."/>
            <person name="Williams B."/>
            <person name="Wilson W."/>
            <person name="Wolfe G."/>
            <person name="Wurch L.L."/>
        </authorList>
    </citation>
    <scope>NUCLEOTIDE SEQUENCE</scope>
</reference>
<organism evidence="3 4">
    <name type="scientific">Emiliania huxleyi (strain CCMP1516)</name>
    <dbReference type="NCBI Taxonomy" id="280463"/>
    <lineage>
        <taxon>Eukaryota</taxon>
        <taxon>Haptista</taxon>
        <taxon>Haptophyta</taxon>
        <taxon>Prymnesiophyceae</taxon>
        <taxon>Isochrysidales</taxon>
        <taxon>Noelaerhabdaceae</taxon>
        <taxon>Emiliania</taxon>
    </lineage>
</organism>
<dbReference type="GO" id="GO:0003779">
    <property type="term" value="F:actin binding"/>
    <property type="evidence" value="ECO:0007669"/>
    <property type="project" value="InterPro"/>
</dbReference>
<dbReference type="InterPro" id="IPR013912">
    <property type="entry name" value="Adenylate_cyclase-assoc_CAP_C"/>
</dbReference>
<dbReference type="InterPro" id="IPR036223">
    <property type="entry name" value="CAP_C_sf"/>
</dbReference>
<dbReference type="EnsemblProtists" id="EOD06335">
    <property type="protein sequence ID" value="EOD06335"/>
    <property type="gene ID" value="EMIHUDRAFT_219174"/>
</dbReference>
<dbReference type="Pfam" id="PF08603">
    <property type="entry name" value="CAP_C"/>
    <property type="match status" value="1"/>
</dbReference>
<sequence length="94" mass="10235">MSKSLHCDATTLILNRESLDCEIVSAKSTLNIQMPGETDEGGSAEGREPSRSLLGAFPIGKTDDDEFKEVPIPEQFVSKFDGDKWTTECMAHSG</sequence>
<dbReference type="RefSeq" id="XP_005758764.1">
    <property type="nucleotide sequence ID" value="XM_005758707.1"/>
</dbReference>
<dbReference type="KEGG" id="ehx:EMIHUDRAFT_219174"/>
<dbReference type="GeneID" id="17252528"/>
<dbReference type="Gene3D" id="2.160.20.70">
    <property type="match status" value="1"/>
</dbReference>
<evidence type="ECO:0000259" key="2">
    <source>
        <dbReference type="Pfam" id="PF08603"/>
    </source>
</evidence>
<dbReference type="InterPro" id="IPR016098">
    <property type="entry name" value="CAP/MinC_C"/>
</dbReference>
<accession>A0A0D3I500</accession>
<dbReference type="PaxDb" id="2903-EOD06335"/>
<feature type="domain" description="Adenylate cyclase-associated CAP C-terminal" evidence="2">
    <location>
        <begin position="61"/>
        <end position="92"/>
    </location>
</feature>